<proteinExistence type="predicted"/>
<reference evidence="1" key="2">
    <citation type="submission" date="2021-02" db="EMBL/GenBank/DDBJ databases">
        <authorList>
            <person name="Kimball J.A."/>
            <person name="Haas M.W."/>
            <person name="Macchietto M."/>
            <person name="Kono T."/>
            <person name="Duquette J."/>
            <person name="Shao M."/>
        </authorList>
    </citation>
    <scope>NUCLEOTIDE SEQUENCE</scope>
    <source>
        <tissue evidence="1">Fresh leaf tissue</tissue>
    </source>
</reference>
<evidence type="ECO:0000313" key="1">
    <source>
        <dbReference type="EMBL" id="KAG8042804.1"/>
    </source>
</evidence>
<dbReference type="Proteomes" id="UP000729402">
    <property type="component" value="Unassembled WGS sequence"/>
</dbReference>
<keyword evidence="2" id="KW-1185">Reference proteome</keyword>
<protein>
    <submittedName>
        <fullName evidence="1">Uncharacterized protein</fullName>
    </submittedName>
</protein>
<evidence type="ECO:0000313" key="2">
    <source>
        <dbReference type="Proteomes" id="UP000729402"/>
    </source>
</evidence>
<gene>
    <name evidence="1" type="ORF">GUJ93_ZPchr0782g29148</name>
</gene>
<sequence length="104" mass="11091">MHVGVALGQRRAAHPRCRRGATLEMSTAHRRQALETSAAHRRATCGALRGTSVRECAWNTEEAHGVVTGARGRASRGRWLGAALATLAQGDVGRLRGPIGRSEL</sequence>
<comment type="caution">
    <text evidence="1">The sequence shown here is derived from an EMBL/GenBank/DDBJ whole genome shotgun (WGS) entry which is preliminary data.</text>
</comment>
<dbReference type="EMBL" id="JAAALK010001556">
    <property type="protein sequence ID" value="KAG8042804.1"/>
    <property type="molecule type" value="Genomic_DNA"/>
</dbReference>
<organism evidence="1 2">
    <name type="scientific">Zizania palustris</name>
    <name type="common">Northern wild rice</name>
    <dbReference type="NCBI Taxonomy" id="103762"/>
    <lineage>
        <taxon>Eukaryota</taxon>
        <taxon>Viridiplantae</taxon>
        <taxon>Streptophyta</taxon>
        <taxon>Embryophyta</taxon>
        <taxon>Tracheophyta</taxon>
        <taxon>Spermatophyta</taxon>
        <taxon>Magnoliopsida</taxon>
        <taxon>Liliopsida</taxon>
        <taxon>Poales</taxon>
        <taxon>Poaceae</taxon>
        <taxon>BOP clade</taxon>
        <taxon>Oryzoideae</taxon>
        <taxon>Oryzeae</taxon>
        <taxon>Zizaniinae</taxon>
        <taxon>Zizania</taxon>
    </lineage>
</organism>
<name>A0A8J5RM25_ZIZPA</name>
<reference evidence="1" key="1">
    <citation type="journal article" date="2021" name="bioRxiv">
        <title>Whole Genome Assembly and Annotation of Northern Wild Rice, Zizania palustris L., Supports a Whole Genome Duplication in the Zizania Genus.</title>
        <authorList>
            <person name="Haas M."/>
            <person name="Kono T."/>
            <person name="Macchietto M."/>
            <person name="Millas R."/>
            <person name="McGilp L."/>
            <person name="Shao M."/>
            <person name="Duquette J."/>
            <person name="Hirsch C.N."/>
            <person name="Kimball J."/>
        </authorList>
    </citation>
    <scope>NUCLEOTIDE SEQUENCE</scope>
    <source>
        <tissue evidence="1">Fresh leaf tissue</tissue>
    </source>
</reference>
<accession>A0A8J5RM25</accession>
<dbReference type="AlphaFoldDB" id="A0A8J5RM25"/>